<dbReference type="PANTHER" id="PTHR30160:SF1">
    <property type="entry name" value="LIPOPOLYSACCHARIDE 1,2-N-ACETYLGLUCOSAMINETRANSFERASE-RELATED"/>
    <property type="match status" value="1"/>
</dbReference>
<dbReference type="GO" id="GO:0008713">
    <property type="term" value="F:ADP-heptose-lipopolysaccharide heptosyltransferase activity"/>
    <property type="evidence" value="ECO:0007669"/>
    <property type="project" value="TreeGrafter"/>
</dbReference>
<keyword evidence="2 4" id="KW-0808">Transferase</keyword>
<dbReference type="InterPro" id="IPR002201">
    <property type="entry name" value="Glyco_trans_9"/>
</dbReference>
<dbReference type="GO" id="GO:0005829">
    <property type="term" value="C:cytosol"/>
    <property type="evidence" value="ECO:0007669"/>
    <property type="project" value="TreeGrafter"/>
</dbReference>
<gene>
    <name evidence="4" type="ordered locus">Reut_B4383</name>
</gene>
<dbReference type="eggNOG" id="COG0859">
    <property type="taxonomic scope" value="Bacteria"/>
</dbReference>
<dbReference type="HOGENOM" id="CLU_038371_0_4_4"/>
<reference evidence="4" key="1">
    <citation type="submission" date="2005-08" db="EMBL/GenBank/DDBJ databases">
        <title>Complete sequence of chromosome 2 of Ralstonia eutropha JMP134.</title>
        <authorList>
            <person name="Copeland A."/>
            <person name="Lucas S."/>
            <person name="Lapidus A."/>
            <person name="Barry K."/>
            <person name="Detter J.C."/>
            <person name="Glavina T."/>
            <person name="Hammon N."/>
            <person name="Israni S."/>
            <person name="Pitluck S."/>
            <person name="Goltsman E."/>
            <person name="Martinez M."/>
            <person name="Schmutz J."/>
            <person name="Larimer F."/>
            <person name="Land M."/>
            <person name="Lykidis A."/>
            <person name="Richardson P."/>
        </authorList>
    </citation>
    <scope>NUCLEOTIDE SEQUENCE [LARGE SCALE GENOMIC DNA]</scope>
    <source>
        <strain evidence="4">JMP134</strain>
    </source>
</reference>
<evidence type="ECO:0000256" key="2">
    <source>
        <dbReference type="ARBA" id="ARBA00022679"/>
    </source>
</evidence>
<dbReference type="EMBL" id="CP000091">
    <property type="protein sequence ID" value="AAZ63735.1"/>
    <property type="molecule type" value="Genomic_DNA"/>
</dbReference>
<proteinExistence type="predicted"/>
<organism evidence="4">
    <name type="scientific">Cupriavidus pinatubonensis (strain JMP 134 / LMG 1197)</name>
    <name type="common">Cupriavidus necator (strain JMP 134)</name>
    <dbReference type="NCBI Taxonomy" id="264198"/>
    <lineage>
        <taxon>Bacteria</taxon>
        <taxon>Pseudomonadati</taxon>
        <taxon>Pseudomonadota</taxon>
        <taxon>Betaproteobacteria</taxon>
        <taxon>Burkholderiales</taxon>
        <taxon>Burkholderiaceae</taxon>
        <taxon>Cupriavidus</taxon>
    </lineage>
</organism>
<dbReference type="KEGG" id="reu:Reut_B4383"/>
<dbReference type="STRING" id="264198.Reut_B4383"/>
<accession>Q46SZ9</accession>
<evidence type="ECO:0000313" key="4">
    <source>
        <dbReference type="EMBL" id="AAZ63735.1"/>
    </source>
</evidence>
<dbReference type="InterPro" id="IPR051199">
    <property type="entry name" value="LPS_LOS_Heptosyltrfase"/>
</dbReference>
<evidence type="ECO:0000256" key="1">
    <source>
        <dbReference type="ARBA" id="ARBA00022676"/>
    </source>
</evidence>
<dbReference type="Pfam" id="PF01075">
    <property type="entry name" value="Glyco_transf_9"/>
    <property type="match status" value="1"/>
</dbReference>
<name>Q46SZ9_CUPPJ</name>
<dbReference type="CDD" id="cd03789">
    <property type="entry name" value="GT9_LPS_heptosyltransferase"/>
    <property type="match status" value="1"/>
</dbReference>
<dbReference type="GO" id="GO:0009244">
    <property type="term" value="P:lipopolysaccharide core region biosynthetic process"/>
    <property type="evidence" value="ECO:0007669"/>
    <property type="project" value="TreeGrafter"/>
</dbReference>
<dbReference type="PANTHER" id="PTHR30160">
    <property type="entry name" value="TETRAACYLDISACCHARIDE 4'-KINASE-RELATED"/>
    <property type="match status" value="1"/>
</dbReference>
<evidence type="ECO:0000256" key="3">
    <source>
        <dbReference type="SAM" id="MobiDB-lite"/>
    </source>
</evidence>
<dbReference type="Gene3D" id="3.40.50.2000">
    <property type="entry name" value="Glycogen Phosphorylase B"/>
    <property type="match status" value="2"/>
</dbReference>
<sequence length="390" mass="42056">MNAPLLLRNVGRGESTESGAVPPAVLPPVQPSPTTLQAPDHAARRRIAVFRALQLGDMLCAVPALRALREGEPDAHITLIGLPWVRDFASRFGSLIDDVMVFPGAPGFPERPYDAAALAAFHAEARARRFDLAIQLHGSGTLSNDVVRQLGARTIAGFCPTSAEAALANEHERLLPWPGGNEIERLLGLMRALGYPVVDAHLAFPLRPQDHAGWQRLAELHGLVGGEYICVHPGARMLSRRWPVERFADVALRLRKRWRIVVTGAPDEIMLTHRLCELIGGDVVNLTAATPLGELAALIAHARLLLCNDTGPSHIAAALDTPSVVVSCGGDSDRWAPLDATLHHVLASYPPCRPCNWQKCPIRHECATAITVDAVEAEALSLASRGHDHA</sequence>
<dbReference type="CAZy" id="GT9">
    <property type="family name" value="Glycosyltransferase Family 9"/>
</dbReference>
<protein>
    <submittedName>
        <fullName evidence="4">Glycosyl transferase, family 9</fullName>
    </submittedName>
</protein>
<dbReference type="SUPFAM" id="SSF53756">
    <property type="entry name" value="UDP-Glycosyltransferase/glycogen phosphorylase"/>
    <property type="match status" value="1"/>
</dbReference>
<dbReference type="AlphaFoldDB" id="Q46SZ9"/>
<feature type="region of interest" description="Disordered" evidence="3">
    <location>
        <begin position="12"/>
        <end position="40"/>
    </location>
</feature>
<dbReference type="OrthoDB" id="9807356at2"/>
<keyword evidence="1" id="KW-0328">Glycosyltransferase</keyword>